<comment type="caution">
    <text evidence="2">The sequence shown here is derived from an EMBL/GenBank/DDBJ whole genome shotgun (WGS) entry which is preliminary data.</text>
</comment>
<evidence type="ECO:0000313" key="2">
    <source>
        <dbReference type="EMBL" id="MCF1749719.1"/>
    </source>
</evidence>
<dbReference type="EMBL" id="JAKEVZ010000001">
    <property type="protein sequence ID" value="MCF1749719.1"/>
    <property type="molecule type" value="Genomic_DNA"/>
</dbReference>
<organism evidence="2 3">
    <name type="scientific">Mariniradius sediminis</name>
    <dbReference type="NCBI Taxonomy" id="2909237"/>
    <lineage>
        <taxon>Bacteria</taxon>
        <taxon>Pseudomonadati</taxon>
        <taxon>Bacteroidota</taxon>
        <taxon>Cytophagia</taxon>
        <taxon>Cytophagales</taxon>
        <taxon>Cyclobacteriaceae</taxon>
        <taxon>Mariniradius</taxon>
    </lineage>
</organism>
<dbReference type="PROSITE" id="PS50983">
    <property type="entry name" value="FE_B12_PBP"/>
    <property type="match status" value="1"/>
</dbReference>
<evidence type="ECO:0000313" key="3">
    <source>
        <dbReference type="Proteomes" id="UP001201449"/>
    </source>
</evidence>
<dbReference type="SUPFAM" id="SSF53807">
    <property type="entry name" value="Helical backbone' metal receptor"/>
    <property type="match status" value="1"/>
</dbReference>
<protein>
    <submittedName>
        <fullName evidence="2">ABC transporter substrate-binding protein</fullName>
    </submittedName>
</protein>
<gene>
    <name evidence="2" type="ORF">L0U89_01445</name>
</gene>
<evidence type="ECO:0000259" key="1">
    <source>
        <dbReference type="PROSITE" id="PS50983"/>
    </source>
</evidence>
<name>A0ABS9BQR7_9BACT</name>
<reference evidence="2 3" key="1">
    <citation type="submission" date="2022-01" db="EMBL/GenBank/DDBJ databases">
        <title>Mariniradius saccharolyticus sp. nov., isolated from sediment of a river.</title>
        <authorList>
            <person name="Liu H."/>
        </authorList>
    </citation>
    <scope>NUCLEOTIDE SEQUENCE [LARGE SCALE GENOMIC DNA]</scope>
    <source>
        <strain evidence="2 3">RY-2</strain>
    </source>
</reference>
<proteinExistence type="predicted"/>
<dbReference type="InterPro" id="IPR050902">
    <property type="entry name" value="ABC_Transporter_SBP"/>
</dbReference>
<feature type="domain" description="Fe/B12 periplasmic-binding" evidence="1">
    <location>
        <begin position="30"/>
        <end position="285"/>
    </location>
</feature>
<dbReference type="Pfam" id="PF01497">
    <property type="entry name" value="Peripla_BP_2"/>
    <property type="match status" value="1"/>
</dbReference>
<sequence length="285" mass="30836">MKYAIIAFVLLLVFGCREKRTSEQAQETRKLITAGGTVTEIVHELGFGDQIIATDITSTYPASMQELPSIGYRNQIKAEGILALGPSLIMAEEGYMTPDVVSQLQAAGIEIQFFKKPTTIEGTRAIIMEIADYLGVSENGAELLSQLDKDMAALSNYLSDKSEQPSMAFVMARGQEMVFVAGEDTFSASLMQMAGIRSAGVGFKDFVPLTPESLATMNPDYLLFFESGLQSIGGKEGVKNIRGIESTTAFQKDQILAYDGLYLSGFGPRVGKAALELAKAVRIKP</sequence>
<dbReference type="Gene3D" id="3.40.50.1980">
    <property type="entry name" value="Nitrogenase molybdenum iron protein domain"/>
    <property type="match status" value="2"/>
</dbReference>
<keyword evidence="3" id="KW-1185">Reference proteome</keyword>
<dbReference type="PANTHER" id="PTHR30535:SF4">
    <property type="entry name" value="HEMIN-BINDING PERIPLASMIC PROTEIN HMUT"/>
    <property type="match status" value="1"/>
</dbReference>
<dbReference type="PROSITE" id="PS51257">
    <property type="entry name" value="PROKAR_LIPOPROTEIN"/>
    <property type="match status" value="1"/>
</dbReference>
<dbReference type="PANTHER" id="PTHR30535">
    <property type="entry name" value="VITAMIN B12-BINDING PROTEIN"/>
    <property type="match status" value="1"/>
</dbReference>
<dbReference type="InterPro" id="IPR002491">
    <property type="entry name" value="ABC_transptr_periplasmic_BD"/>
</dbReference>
<dbReference type="Proteomes" id="UP001201449">
    <property type="component" value="Unassembled WGS sequence"/>
</dbReference>
<dbReference type="RefSeq" id="WP_234859884.1">
    <property type="nucleotide sequence ID" value="NZ_JAKEVZ010000001.1"/>
</dbReference>
<accession>A0ABS9BQR7</accession>